<dbReference type="InterPro" id="IPR001881">
    <property type="entry name" value="EGF-like_Ca-bd_dom"/>
</dbReference>
<dbReference type="EMBL" id="WJQU01000904">
    <property type="protein sequence ID" value="KAJ6634169.1"/>
    <property type="molecule type" value="Genomic_DNA"/>
</dbReference>
<evidence type="ECO:0000256" key="1">
    <source>
        <dbReference type="ARBA" id="ARBA00004167"/>
    </source>
</evidence>
<dbReference type="AlphaFoldDB" id="A0A9Q0MLZ1"/>
<evidence type="ECO:0000313" key="14">
    <source>
        <dbReference type="EMBL" id="KAJ6596002.1"/>
    </source>
</evidence>
<comment type="subcellular location">
    <subcellularLocation>
        <location evidence="1">Membrane</location>
        <topology evidence="1">Single-pass membrane protein</topology>
    </subcellularLocation>
    <subcellularLocation>
        <location evidence="2">Secreted</location>
    </subcellularLocation>
</comment>
<evidence type="ECO:0000313" key="15">
    <source>
        <dbReference type="EMBL" id="KAJ6634169.1"/>
    </source>
</evidence>
<feature type="domain" description="EGF-like calcium-binding" evidence="12">
    <location>
        <begin position="372"/>
        <end position="415"/>
    </location>
</feature>
<protein>
    <submittedName>
        <fullName evidence="15">Hemicentin-1</fullName>
    </submittedName>
</protein>
<evidence type="ECO:0000256" key="10">
    <source>
        <dbReference type="ARBA" id="ARBA00023157"/>
    </source>
</evidence>
<evidence type="ECO:0000256" key="8">
    <source>
        <dbReference type="ARBA" id="ARBA00022989"/>
    </source>
</evidence>
<dbReference type="FunFam" id="2.20.100.10:FF:000007">
    <property type="entry name" value="Thrombospondin 1"/>
    <property type="match status" value="2"/>
</dbReference>
<proteinExistence type="predicted"/>
<dbReference type="InterPro" id="IPR000742">
    <property type="entry name" value="EGF"/>
</dbReference>
<keyword evidence="11" id="KW-0325">Glycoprotein</keyword>
<evidence type="ECO:0000256" key="6">
    <source>
        <dbReference type="ARBA" id="ARBA00022729"/>
    </source>
</evidence>
<keyword evidence="5" id="KW-0812">Transmembrane</keyword>
<accession>A0A9Q0MLZ1</accession>
<keyword evidence="6" id="KW-0732">Signal</keyword>
<evidence type="ECO:0000313" key="16">
    <source>
        <dbReference type="Proteomes" id="UP001151699"/>
    </source>
</evidence>
<feature type="non-terminal residue" evidence="15">
    <location>
        <position position="1"/>
    </location>
</feature>
<dbReference type="OrthoDB" id="7787422at2759"/>
<keyword evidence="9" id="KW-0472">Membrane</keyword>
<evidence type="ECO:0000259" key="13">
    <source>
        <dbReference type="SMART" id="SM00181"/>
    </source>
</evidence>
<dbReference type="SMART" id="SM00179">
    <property type="entry name" value="EGF_CA"/>
    <property type="match status" value="2"/>
</dbReference>
<dbReference type="GO" id="GO:0005509">
    <property type="term" value="F:calcium ion binding"/>
    <property type="evidence" value="ECO:0007669"/>
    <property type="project" value="InterPro"/>
</dbReference>
<dbReference type="Pfam" id="PF00090">
    <property type="entry name" value="TSP_1"/>
    <property type="match status" value="3"/>
</dbReference>
<dbReference type="InterPro" id="IPR052065">
    <property type="entry name" value="Compl_asym_regulator"/>
</dbReference>
<dbReference type="PRINTS" id="PR01705">
    <property type="entry name" value="TSP1REPEAT"/>
</dbReference>
<dbReference type="GO" id="GO:0007399">
    <property type="term" value="P:nervous system development"/>
    <property type="evidence" value="ECO:0007669"/>
    <property type="project" value="UniProtKB-ARBA"/>
</dbReference>
<feature type="domain" description="EGF-like" evidence="13">
    <location>
        <begin position="294"/>
        <end position="332"/>
    </location>
</feature>
<dbReference type="SUPFAM" id="SSF57196">
    <property type="entry name" value="EGF/Laminin"/>
    <property type="match status" value="2"/>
</dbReference>
<keyword evidence="10" id="KW-1015">Disulfide bond</keyword>
<gene>
    <name evidence="15" type="primary">Hmcn1_1</name>
    <name evidence="14" type="synonym">Hmcn1_0</name>
    <name evidence="14" type="ORF">Bhyg_15617</name>
    <name evidence="15" type="ORF">Bhyg_17494</name>
</gene>
<evidence type="ECO:0000256" key="11">
    <source>
        <dbReference type="ARBA" id="ARBA00023180"/>
    </source>
</evidence>
<evidence type="ECO:0000256" key="7">
    <source>
        <dbReference type="ARBA" id="ARBA00022737"/>
    </source>
</evidence>
<feature type="non-terminal residue" evidence="15">
    <location>
        <position position="415"/>
    </location>
</feature>
<dbReference type="PANTHER" id="PTHR22906">
    <property type="entry name" value="PROPERDIN"/>
    <property type="match status" value="1"/>
</dbReference>
<dbReference type="SMART" id="SM00209">
    <property type="entry name" value="TSP1"/>
    <property type="match status" value="3"/>
</dbReference>
<dbReference type="Gene3D" id="2.10.25.10">
    <property type="entry name" value="Laminin"/>
    <property type="match status" value="2"/>
</dbReference>
<dbReference type="PROSITE" id="PS50092">
    <property type="entry name" value="TSP1"/>
    <property type="match status" value="3"/>
</dbReference>
<feature type="domain" description="EGF-like" evidence="13">
    <location>
        <begin position="375"/>
        <end position="413"/>
    </location>
</feature>
<keyword evidence="7" id="KW-0677">Repeat</keyword>
<dbReference type="InterPro" id="IPR018097">
    <property type="entry name" value="EGF_Ca-bd_CS"/>
</dbReference>
<dbReference type="EMBL" id="WJQU01006445">
    <property type="protein sequence ID" value="KAJ6596002.1"/>
    <property type="molecule type" value="Genomic_DNA"/>
</dbReference>
<dbReference type="PROSITE" id="PS01187">
    <property type="entry name" value="EGF_CA"/>
    <property type="match status" value="1"/>
</dbReference>
<keyword evidence="8" id="KW-1133">Transmembrane helix</keyword>
<evidence type="ECO:0000256" key="9">
    <source>
        <dbReference type="ARBA" id="ARBA00023136"/>
    </source>
</evidence>
<dbReference type="GO" id="GO:0016020">
    <property type="term" value="C:membrane"/>
    <property type="evidence" value="ECO:0007669"/>
    <property type="project" value="UniProtKB-SubCell"/>
</dbReference>
<keyword evidence="16" id="KW-1185">Reference proteome</keyword>
<dbReference type="CDD" id="cd00054">
    <property type="entry name" value="EGF_CA"/>
    <property type="match status" value="1"/>
</dbReference>
<dbReference type="Gene3D" id="2.20.100.10">
    <property type="entry name" value="Thrombospondin type-1 (TSP1) repeat"/>
    <property type="match status" value="3"/>
</dbReference>
<dbReference type="SUPFAM" id="SSF82895">
    <property type="entry name" value="TSP-1 type 1 repeat"/>
    <property type="match status" value="3"/>
</dbReference>
<dbReference type="PANTHER" id="PTHR22906:SF43">
    <property type="entry name" value="PROPERDIN"/>
    <property type="match status" value="1"/>
</dbReference>
<reference evidence="15" key="1">
    <citation type="submission" date="2022-07" db="EMBL/GenBank/DDBJ databases">
        <authorList>
            <person name="Trinca V."/>
            <person name="Uliana J.V.C."/>
            <person name="Torres T.T."/>
            <person name="Ward R.J."/>
            <person name="Monesi N."/>
        </authorList>
    </citation>
    <scope>NUCLEOTIDE SEQUENCE</scope>
    <source>
        <strain evidence="15">HSMRA1968</strain>
        <tissue evidence="15">Whole embryos</tissue>
    </source>
</reference>
<keyword evidence="3" id="KW-0964">Secreted</keyword>
<dbReference type="InterPro" id="IPR049883">
    <property type="entry name" value="NOTCH1_EGF-like"/>
</dbReference>
<dbReference type="InterPro" id="IPR000884">
    <property type="entry name" value="TSP1_rpt"/>
</dbReference>
<feature type="domain" description="EGF-like calcium-binding" evidence="12">
    <location>
        <begin position="291"/>
        <end position="332"/>
    </location>
</feature>
<comment type="caution">
    <text evidence="15">The sequence shown here is derived from an EMBL/GenBank/DDBJ whole genome shotgun (WGS) entry which is preliminary data.</text>
</comment>
<name>A0A9Q0MLZ1_9DIPT</name>
<sequence length="415" mass="46713">IDGGWSEWSSWSPCSHSCIGEYSNFESIRQRYRRCDSPVPRLGGKSCFGNEIEHQICSVQFCPVDGGWSEWNSWSPCSATCGSGTKIRTRNCDNPPASHGGTYCEGNNSESTICSVQSCAVHGGWSDWYPWTACSKTCGKGQKYRRRECNSPKPINGGAICEGSNFEMKTCKIRSCRNKDLVKTVSLYTPLITIASLGDEDQIDDYYYDDEEKSKIEYLESRPAKYVPPLSFPMKNQLSQKVTVRIENYIPLSEDTSQMSINLGRSVSPVTLSNFVNCEIGYENFLQHCKDIDECRYHHIHGCTHACVNTEGSYYCQCPIDMDLADDMRTCQKAHNIYNTPQHDNPSQLSMAKYAQMICADGLTLENETCFDIDECSEMTDDCSMEQKCLNTKGSYLCIPTPCPADYNRDEFSGQ</sequence>
<evidence type="ECO:0000256" key="2">
    <source>
        <dbReference type="ARBA" id="ARBA00004613"/>
    </source>
</evidence>
<dbReference type="Pfam" id="PF07645">
    <property type="entry name" value="EGF_CA"/>
    <property type="match status" value="2"/>
</dbReference>
<dbReference type="FunFam" id="2.20.100.10:FF:000021">
    <property type="entry name" value="semaphorin-5B isoform X1"/>
    <property type="match status" value="1"/>
</dbReference>
<dbReference type="InterPro" id="IPR036383">
    <property type="entry name" value="TSP1_rpt_sf"/>
</dbReference>
<evidence type="ECO:0000256" key="4">
    <source>
        <dbReference type="ARBA" id="ARBA00022536"/>
    </source>
</evidence>
<dbReference type="SMART" id="SM00181">
    <property type="entry name" value="EGF"/>
    <property type="match status" value="2"/>
</dbReference>
<evidence type="ECO:0000259" key="12">
    <source>
        <dbReference type="SMART" id="SM00179"/>
    </source>
</evidence>
<evidence type="ECO:0000256" key="3">
    <source>
        <dbReference type="ARBA" id="ARBA00022525"/>
    </source>
</evidence>
<keyword evidence="4" id="KW-0245">EGF-like domain</keyword>
<dbReference type="Proteomes" id="UP001151699">
    <property type="component" value="Unassembled WGS sequence"/>
</dbReference>
<organism evidence="15 16">
    <name type="scientific">Pseudolycoriella hygida</name>
    <dbReference type="NCBI Taxonomy" id="35572"/>
    <lineage>
        <taxon>Eukaryota</taxon>
        <taxon>Metazoa</taxon>
        <taxon>Ecdysozoa</taxon>
        <taxon>Arthropoda</taxon>
        <taxon>Hexapoda</taxon>
        <taxon>Insecta</taxon>
        <taxon>Pterygota</taxon>
        <taxon>Neoptera</taxon>
        <taxon>Endopterygota</taxon>
        <taxon>Diptera</taxon>
        <taxon>Nematocera</taxon>
        <taxon>Sciaroidea</taxon>
        <taxon>Sciaridae</taxon>
        <taxon>Pseudolycoriella</taxon>
    </lineage>
</organism>
<evidence type="ECO:0000256" key="5">
    <source>
        <dbReference type="ARBA" id="ARBA00022692"/>
    </source>
</evidence>